<dbReference type="Pfam" id="PF01420">
    <property type="entry name" value="Methylase_S"/>
    <property type="match status" value="2"/>
</dbReference>
<evidence type="ECO:0000313" key="5">
    <source>
        <dbReference type="EMBL" id="MFL9925053.1"/>
    </source>
</evidence>
<keyword evidence="5" id="KW-0378">Hydrolase</keyword>
<name>A0ABW9A818_9BURK</name>
<gene>
    <name evidence="5" type="ORF">PQR62_12315</name>
</gene>
<keyword evidence="5" id="KW-0255">Endonuclease</keyword>
<dbReference type="PANTHER" id="PTHR30408">
    <property type="entry name" value="TYPE-1 RESTRICTION ENZYME ECOKI SPECIFICITY PROTEIN"/>
    <property type="match status" value="1"/>
</dbReference>
<dbReference type="RefSeq" id="WP_408158241.1">
    <property type="nucleotide sequence ID" value="NZ_JAQQFM010000005.1"/>
</dbReference>
<dbReference type="Gene3D" id="3.90.220.20">
    <property type="entry name" value="DNA methylase specificity domains"/>
    <property type="match status" value="2"/>
</dbReference>
<keyword evidence="6" id="KW-1185">Reference proteome</keyword>
<dbReference type="Proteomes" id="UP001629246">
    <property type="component" value="Unassembled WGS sequence"/>
</dbReference>
<comment type="similarity">
    <text evidence="1">Belongs to the type-I restriction system S methylase family.</text>
</comment>
<dbReference type="InterPro" id="IPR052021">
    <property type="entry name" value="Type-I_RS_S_subunit"/>
</dbReference>
<sequence>MSSTLQSFLLPVRSADPALVFGENEFTYVDISAINRDQRKIASPQVLTTDIAPSRARQILATGDVIVSTVRPNLNTVALVPESLDGAIASTGFCVLRPDRDLLNERFLFHWLSSESTVRRLVQRATGATYPAVSDKIVKTQLFDPPALAEQRRIARILDKAAGLLQKRQEALRLADEFLMSVFIHMFGDPGSNPKGFDLGTIRDVVASANYGTSEKASQEAGKYPILRMNNITYEGGWDFSSLKYVDLDCETAHKYLAQRGDLLFNRTNSKELVGKTAVYMRDESMAIAGYLVRVRMNGRGNPHYVSGYLNSAHGKRTLAGRAKSIVGMANINAQEMQDIPLLLPPIELQNKYARIVEAVQIRLNTQQKFLRESVALQSALSHQFFGTAEV</sequence>
<dbReference type="InterPro" id="IPR044946">
    <property type="entry name" value="Restrct_endonuc_typeI_TRD_sf"/>
</dbReference>
<comment type="caution">
    <text evidence="5">The sequence shown here is derived from an EMBL/GenBank/DDBJ whole genome shotgun (WGS) entry which is preliminary data.</text>
</comment>
<evidence type="ECO:0000259" key="4">
    <source>
        <dbReference type="Pfam" id="PF01420"/>
    </source>
</evidence>
<evidence type="ECO:0000313" key="6">
    <source>
        <dbReference type="Proteomes" id="UP001629246"/>
    </source>
</evidence>
<organism evidence="5 6">
    <name type="scientific">Herbaspirillum lusitanum</name>
    <dbReference type="NCBI Taxonomy" id="213312"/>
    <lineage>
        <taxon>Bacteria</taxon>
        <taxon>Pseudomonadati</taxon>
        <taxon>Pseudomonadota</taxon>
        <taxon>Betaproteobacteria</taxon>
        <taxon>Burkholderiales</taxon>
        <taxon>Oxalobacteraceae</taxon>
        <taxon>Herbaspirillum</taxon>
    </lineage>
</organism>
<keyword evidence="3" id="KW-0238">DNA-binding</keyword>
<dbReference type="GO" id="GO:0016787">
    <property type="term" value="F:hydrolase activity"/>
    <property type="evidence" value="ECO:0007669"/>
    <property type="project" value="UniProtKB-KW"/>
</dbReference>
<dbReference type="CDD" id="cd17524">
    <property type="entry name" value="RMtype1_S_EcoUTORF5051P-TRD2-CR2_like"/>
    <property type="match status" value="1"/>
</dbReference>
<keyword evidence="2" id="KW-0680">Restriction system</keyword>
<evidence type="ECO:0000256" key="1">
    <source>
        <dbReference type="ARBA" id="ARBA00010923"/>
    </source>
</evidence>
<dbReference type="SUPFAM" id="SSF116734">
    <property type="entry name" value="DNA methylase specificity domain"/>
    <property type="match status" value="2"/>
</dbReference>
<accession>A0ABW9A818</accession>
<feature type="domain" description="Type I restriction modification DNA specificity" evidence="4">
    <location>
        <begin position="194"/>
        <end position="368"/>
    </location>
</feature>
<proteinExistence type="inferred from homology"/>
<reference evidence="5 6" key="1">
    <citation type="journal article" date="2024" name="Chem. Sci.">
        <title>Discovery of megapolipeptins by genome mining of a Burkholderiales bacteria collection.</title>
        <authorList>
            <person name="Paulo B.S."/>
            <person name="Recchia M.J.J."/>
            <person name="Lee S."/>
            <person name="Fergusson C.H."/>
            <person name="Romanowski S.B."/>
            <person name="Hernandez A."/>
            <person name="Krull N."/>
            <person name="Liu D.Y."/>
            <person name="Cavanagh H."/>
            <person name="Bos A."/>
            <person name="Gray C.A."/>
            <person name="Murphy B.T."/>
            <person name="Linington R.G."/>
            <person name="Eustaquio A.S."/>
        </authorList>
    </citation>
    <scope>NUCLEOTIDE SEQUENCE [LARGE SCALE GENOMIC DNA]</scope>
    <source>
        <strain evidence="5 6">RL21-008-BIB-A</strain>
    </source>
</reference>
<dbReference type="GO" id="GO:0004519">
    <property type="term" value="F:endonuclease activity"/>
    <property type="evidence" value="ECO:0007669"/>
    <property type="project" value="UniProtKB-KW"/>
</dbReference>
<protein>
    <submittedName>
        <fullName evidence="5">Restriction endonuclease subunit S</fullName>
        <ecNumber evidence="5">3.1.21.-</ecNumber>
    </submittedName>
</protein>
<dbReference type="PANTHER" id="PTHR30408:SF12">
    <property type="entry name" value="TYPE I RESTRICTION ENZYME MJAVIII SPECIFICITY SUBUNIT"/>
    <property type="match status" value="1"/>
</dbReference>
<dbReference type="EC" id="3.1.21.-" evidence="5"/>
<evidence type="ECO:0000256" key="2">
    <source>
        <dbReference type="ARBA" id="ARBA00022747"/>
    </source>
</evidence>
<keyword evidence="5" id="KW-0540">Nuclease</keyword>
<evidence type="ECO:0000256" key="3">
    <source>
        <dbReference type="ARBA" id="ARBA00023125"/>
    </source>
</evidence>
<dbReference type="InterPro" id="IPR000055">
    <property type="entry name" value="Restrct_endonuc_typeI_TRD"/>
</dbReference>
<feature type="domain" description="Type I restriction modification DNA specificity" evidence="4">
    <location>
        <begin position="60"/>
        <end position="163"/>
    </location>
</feature>
<dbReference type="EMBL" id="JAQQFM010000005">
    <property type="protein sequence ID" value="MFL9925053.1"/>
    <property type="molecule type" value="Genomic_DNA"/>
</dbReference>